<gene>
    <name evidence="3" type="ORF">KME15_20410</name>
</gene>
<evidence type="ECO:0000259" key="2">
    <source>
        <dbReference type="PROSITE" id="PS51773"/>
    </source>
</evidence>
<dbReference type="EMBL" id="JAHHHD010000029">
    <property type="protein sequence ID" value="MBW4661047.1"/>
    <property type="molecule type" value="Genomic_DNA"/>
</dbReference>
<name>A0A951QD42_9CYAN</name>
<dbReference type="Gene3D" id="1.10.2090.10">
    <property type="entry name" value="Orange carotenoid-binding protein, N-terminal domain"/>
    <property type="match status" value="1"/>
</dbReference>
<evidence type="ECO:0000313" key="3">
    <source>
        <dbReference type="EMBL" id="MBW4661047.1"/>
    </source>
</evidence>
<proteinExistence type="inferred from homology"/>
<organism evidence="3 4">
    <name type="scientific">Drouetiella hepatica Uher 2000/2452</name>
    <dbReference type="NCBI Taxonomy" id="904376"/>
    <lineage>
        <taxon>Bacteria</taxon>
        <taxon>Bacillati</taxon>
        <taxon>Cyanobacteriota</taxon>
        <taxon>Cyanophyceae</taxon>
        <taxon>Oculatellales</taxon>
        <taxon>Oculatellaceae</taxon>
        <taxon>Drouetiella</taxon>
    </lineage>
</organism>
<reference evidence="3" key="2">
    <citation type="journal article" date="2022" name="Microbiol. Resour. Announc.">
        <title>Metagenome Sequencing to Explore Phylogenomics of Terrestrial Cyanobacteria.</title>
        <authorList>
            <person name="Ward R.D."/>
            <person name="Stajich J.E."/>
            <person name="Johansen J.R."/>
            <person name="Huntemann M."/>
            <person name="Clum A."/>
            <person name="Foster B."/>
            <person name="Foster B."/>
            <person name="Roux S."/>
            <person name="Palaniappan K."/>
            <person name="Varghese N."/>
            <person name="Mukherjee S."/>
            <person name="Reddy T.B.K."/>
            <person name="Daum C."/>
            <person name="Copeland A."/>
            <person name="Chen I.A."/>
            <person name="Ivanova N.N."/>
            <person name="Kyrpides N.C."/>
            <person name="Shapiro N."/>
            <person name="Eloe-Fadrosh E.A."/>
            <person name="Pietrasiak N."/>
        </authorList>
    </citation>
    <scope>NUCLEOTIDE SEQUENCE</scope>
    <source>
        <strain evidence="3">UHER 2000/2452</strain>
    </source>
</reference>
<keyword evidence="1" id="KW-0605">Phycobilisome</keyword>
<protein>
    <submittedName>
        <fullName evidence="3">Orange carotenoid protein</fullName>
    </submittedName>
</protein>
<feature type="domain" description="OCP N-terminal" evidence="2">
    <location>
        <begin position="11"/>
        <end position="161"/>
    </location>
</feature>
<dbReference type="Pfam" id="PF09150">
    <property type="entry name" value="Carot_N"/>
    <property type="match status" value="1"/>
</dbReference>
<keyword evidence="1" id="KW-0042">Antenna complex</keyword>
<dbReference type="SUPFAM" id="SSF81930">
    <property type="entry name" value="Orange carotenoid protein, N-terminal domain"/>
    <property type="match status" value="1"/>
</dbReference>
<dbReference type="GO" id="GO:0016037">
    <property type="term" value="P:light absorption"/>
    <property type="evidence" value="ECO:0007669"/>
    <property type="project" value="UniProtKB-UniRule"/>
</dbReference>
<sequence length="173" mass="18943">MSSDSNTQLFSEATHDVFKTYSSLDTDAKLALLYYVYEKMGKSITPAAPAAADPELAPLLLGDFFKLSGEDQLAIMREVVNGEDTEYSQAYGALAPNNQLLVWYAWAQGMGKTVIDMPGNYQPVKSIADSLAQIEKLEFQEQISLLRQIATEMGHSNVQPIPTQAETGKTSSL</sequence>
<dbReference type="GO" id="GO:0031404">
    <property type="term" value="F:chloride ion binding"/>
    <property type="evidence" value="ECO:0007669"/>
    <property type="project" value="InterPro"/>
</dbReference>
<keyword evidence="1" id="KW-0472">Membrane</keyword>
<accession>A0A951QD42</accession>
<dbReference type="AlphaFoldDB" id="A0A951QD42"/>
<evidence type="ECO:0000313" key="4">
    <source>
        <dbReference type="Proteomes" id="UP000757435"/>
    </source>
</evidence>
<keyword evidence="1" id="KW-0793">Thylakoid</keyword>
<keyword evidence="1" id="KW-0157">Chromophore</keyword>
<dbReference type="InterPro" id="IPR015233">
    <property type="entry name" value="Orange_carotenoid-bd_N"/>
</dbReference>
<comment type="similarity">
    <text evidence="1">Belongs to the orange carotenoid-binding protein family.</text>
</comment>
<comment type="caution">
    <text evidence="3">The sequence shown here is derived from an EMBL/GenBank/DDBJ whole genome shotgun (WGS) entry which is preliminary data.</text>
</comment>
<dbReference type="GO" id="GO:0030089">
    <property type="term" value="C:phycobilisome"/>
    <property type="evidence" value="ECO:0007669"/>
    <property type="project" value="UniProtKB-UniRule"/>
</dbReference>
<dbReference type="Proteomes" id="UP000757435">
    <property type="component" value="Unassembled WGS sequence"/>
</dbReference>
<reference evidence="3" key="1">
    <citation type="submission" date="2021-05" db="EMBL/GenBank/DDBJ databases">
        <authorList>
            <person name="Pietrasiak N."/>
            <person name="Ward R."/>
            <person name="Stajich J.E."/>
            <person name="Kurbessoian T."/>
        </authorList>
    </citation>
    <scope>NUCLEOTIDE SEQUENCE</scope>
    <source>
        <strain evidence="3">UHER 2000/2452</strain>
    </source>
</reference>
<dbReference type="PROSITE" id="PS51773">
    <property type="entry name" value="OCP_N"/>
    <property type="match status" value="1"/>
</dbReference>
<dbReference type="InterPro" id="IPR036917">
    <property type="entry name" value="Orange_carotenoid-bd_N_sf"/>
</dbReference>
<evidence type="ECO:0000256" key="1">
    <source>
        <dbReference type="PROSITE-ProRule" id="PRU01109"/>
    </source>
</evidence>